<dbReference type="Proteomes" id="UP001596254">
    <property type="component" value="Unassembled WGS sequence"/>
</dbReference>
<accession>A0ABW1SSJ1</accession>
<keyword evidence="1" id="KW-0812">Transmembrane</keyword>
<gene>
    <name evidence="2" type="ORF">ACFP1G_06355</name>
</gene>
<keyword evidence="1" id="KW-1133">Transmembrane helix</keyword>
<keyword evidence="1" id="KW-0472">Membrane</keyword>
<keyword evidence="3" id="KW-1185">Reference proteome</keyword>
<comment type="caution">
    <text evidence="2">The sequence shown here is derived from an EMBL/GenBank/DDBJ whole genome shotgun (WGS) entry which is preliminary data.</text>
</comment>
<feature type="transmembrane region" description="Helical" evidence="1">
    <location>
        <begin position="7"/>
        <end position="23"/>
    </location>
</feature>
<reference evidence="3" key="1">
    <citation type="journal article" date="2019" name="Int. J. Syst. Evol. Microbiol.">
        <title>The Global Catalogue of Microorganisms (GCM) 10K type strain sequencing project: providing services to taxonomists for standard genome sequencing and annotation.</title>
        <authorList>
            <consortium name="The Broad Institute Genomics Platform"/>
            <consortium name="The Broad Institute Genome Sequencing Center for Infectious Disease"/>
            <person name="Wu L."/>
            <person name="Ma J."/>
        </authorList>
    </citation>
    <scope>NUCLEOTIDE SEQUENCE [LARGE SCALE GENOMIC DNA]</scope>
    <source>
        <strain evidence="3">CCM 8905</strain>
    </source>
</reference>
<name>A0ABW1SSJ1_9LACO</name>
<evidence type="ECO:0000313" key="3">
    <source>
        <dbReference type="Proteomes" id="UP001596254"/>
    </source>
</evidence>
<feature type="transmembrane region" description="Helical" evidence="1">
    <location>
        <begin position="29"/>
        <end position="49"/>
    </location>
</feature>
<evidence type="ECO:0000313" key="2">
    <source>
        <dbReference type="EMBL" id="MFC6207098.1"/>
    </source>
</evidence>
<proteinExistence type="predicted"/>
<organism evidence="2 3">
    <name type="scientific">Levilactobacillus tongjiangensis</name>
    <dbReference type="NCBI Taxonomy" id="2486023"/>
    <lineage>
        <taxon>Bacteria</taxon>
        <taxon>Bacillati</taxon>
        <taxon>Bacillota</taxon>
        <taxon>Bacilli</taxon>
        <taxon>Lactobacillales</taxon>
        <taxon>Lactobacillaceae</taxon>
        <taxon>Levilactobacillus</taxon>
    </lineage>
</organism>
<dbReference type="EMBL" id="JBHSSK010000021">
    <property type="protein sequence ID" value="MFC6207098.1"/>
    <property type="molecule type" value="Genomic_DNA"/>
</dbReference>
<protein>
    <recommendedName>
        <fullName evidence="4">PEP-CTERM protein-sorting domain-containing protein</fullName>
    </recommendedName>
</protein>
<sequence>MKKYLPLTLGVLFVGGVVLYQRYRHLSGIVLLETGILGIAAVLGVLHLIRFWRDHH</sequence>
<dbReference type="RefSeq" id="WP_164508748.1">
    <property type="nucleotide sequence ID" value="NZ_JBHSSK010000021.1"/>
</dbReference>
<evidence type="ECO:0008006" key="4">
    <source>
        <dbReference type="Google" id="ProtNLM"/>
    </source>
</evidence>
<evidence type="ECO:0000256" key="1">
    <source>
        <dbReference type="SAM" id="Phobius"/>
    </source>
</evidence>